<protein>
    <submittedName>
        <fullName evidence="1">Uncharacterized protein</fullName>
    </submittedName>
</protein>
<organism evidence="1 2">
    <name type="scientific">Persea americana</name>
    <name type="common">Avocado</name>
    <dbReference type="NCBI Taxonomy" id="3435"/>
    <lineage>
        <taxon>Eukaryota</taxon>
        <taxon>Viridiplantae</taxon>
        <taxon>Streptophyta</taxon>
        <taxon>Embryophyta</taxon>
        <taxon>Tracheophyta</taxon>
        <taxon>Spermatophyta</taxon>
        <taxon>Magnoliopsida</taxon>
        <taxon>Magnoliidae</taxon>
        <taxon>Laurales</taxon>
        <taxon>Lauraceae</taxon>
        <taxon>Persea</taxon>
    </lineage>
</organism>
<reference evidence="1 2" key="1">
    <citation type="journal article" date="2022" name="Hortic Res">
        <title>A haplotype resolved chromosomal level avocado genome allows analysis of novel avocado genes.</title>
        <authorList>
            <person name="Nath O."/>
            <person name="Fletcher S.J."/>
            <person name="Hayward A."/>
            <person name="Shaw L.M."/>
            <person name="Masouleh A.K."/>
            <person name="Furtado A."/>
            <person name="Henry R.J."/>
            <person name="Mitter N."/>
        </authorList>
    </citation>
    <scope>NUCLEOTIDE SEQUENCE [LARGE SCALE GENOMIC DNA]</scope>
    <source>
        <strain evidence="2">cv. Hass</strain>
    </source>
</reference>
<dbReference type="Proteomes" id="UP001234297">
    <property type="component" value="Chromosome 12"/>
</dbReference>
<gene>
    <name evidence="1" type="ORF">MRB53_034459</name>
</gene>
<name>A0ACC2K1T3_PERAE</name>
<keyword evidence="2" id="KW-1185">Reference proteome</keyword>
<proteinExistence type="predicted"/>
<comment type="caution">
    <text evidence="1">The sequence shown here is derived from an EMBL/GenBank/DDBJ whole genome shotgun (WGS) entry which is preliminary data.</text>
</comment>
<accession>A0ACC2K1T3</accession>
<evidence type="ECO:0000313" key="1">
    <source>
        <dbReference type="EMBL" id="KAJ8615087.1"/>
    </source>
</evidence>
<sequence>MSTFSHHQAWSKQLLQLRTIKKGALSISEYLQNIKVVTDHLDATGYMVPDEEIMLYMLGGLGPDYDALVTSITTHSEPTDLDELHGFLFSHDLRIEHTHAHQLEAPLPVANMAQRGRGHGPNRGRGRGNQPTNQPNPASPGAGQAQSKQPGTHGLPLHTIGLLARFVATKITRP</sequence>
<dbReference type="EMBL" id="CM056820">
    <property type="protein sequence ID" value="KAJ8615087.1"/>
    <property type="molecule type" value="Genomic_DNA"/>
</dbReference>
<evidence type="ECO:0000313" key="2">
    <source>
        <dbReference type="Proteomes" id="UP001234297"/>
    </source>
</evidence>